<dbReference type="AlphaFoldDB" id="U3P7F5"/>
<dbReference type="KEGG" id="lxy:O159_17290"/>
<dbReference type="InterPro" id="IPR000421">
    <property type="entry name" value="FA58C"/>
</dbReference>
<dbReference type="SUPFAM" id="SSF51126">
    <property type="entry name" value="Pectin lyase-like"/>
    <property type="match status" value="1"/>
</dbReference>
<dbReference type="STRING" id="1389489.O159_17290"/>
<name>U3P7F5_LEIXC</name>
<dbReference type="OrthoDB" id="3333873at2"/>
<dbReference type="Pfam" id="PF00754">
    <property type="entry name" value="F5_F8_type_C"/>
    <property type="match status" value="1"/>
</dbReference>
<keyword evidence="4" id="KW-1185">Reference proteome</keyword>
<dbReference type="eggNOG" id="COG2931">
    <property type="taxonomic scope" value="Bacteria"/>
</dbReference>
<dbReference type="InterPro" id="IPR039448">
    <property type="entry name" value="Beta_helix"/>
</dbReference>
<proteinExistence type="predicted"/>
<gene>
    <name evidence="3" type="ORF">O159_17290</name>
</gene>
<reference evidence="3 4" key="1">
    <citation type="journal article" date="2013" name="Genome Announc.">
        <title>Complete Genome Sequence of Leifsonia xyli subsp. cynodontis Strain DSM46306, a Gram-Positive Bacterial Pathogen of Grasses.</title>
        <authorList>
            <person name="Monteiro-Vitorello C.B."/>
            <person name="Zerillo M.M."/>
            <person name="Van Sluys M.A."/>
            <person name="Camargo L.E."/>
            <person name="Kitajima J.P."/>
        </authorList>
    </citation>
    <scope>NUCLEOTIDE SEQUENCE [LARGE SCALE GENOMIC DNA]</scope>
    <source>
        <strain evidence="3 4">DSM 46306</strain>
    </source>
</reference>
<evidence type="ECO:0000313" key="3">
    <source>
        <dbReference type="EMBL" id="AGW41771.1"/>
    </source>
</evidence>
<dbReference type="HOGENOM" id="CLU_342824_0_0_11"/>
<dbReference type="InterPro" id="IPR006626">
    <property type="entry name" value="PbH1"/>
</dbReference>
<dbReference type="InterPro" id="IPR008979">
    <property type="entry name" value="Galactose-bd-like_sf"/>
</dbReference>
<dbReference type="Pfam" id="PF13229">
    <property type="entry name" value="Beta_helix"/>
    <property type="match status" value="1"/>
</dbReference>
<feature type="domain" description="F5/8 type C" evidence="2">
    <location>
        <begin position="541"/>
        <end position="693"/>
    </location>
</feature>
<feature type="signal peptide" evidence="1">
    <location>
        <begin position="1"/>
        <end position="35"/>
    </location>
</feature>
<dbReference type="SMART" id="SM00710">
    <property type="entry name" value="PbH1"/>
    <property type="match status" value="8"/>
</dbReference>
<dbReference type="InterPro" id="IPR011050">
    <property type="entry name" value="Pectin_lyase_fold/virulence"/>
</dbReference>
<evidence type="ECO:0000259" key="2">
    <source>
        <dbReference type="PROSITE" id="PS50022"/>
    </source>
</evidence>
<organism evidence="3 4">
    <name type="scientific">Leifsonia xyli subsp. cynodontis DSM 46306</name>
    <dbReference type="NCBI Taxonomy" id="1389489"/>
    <lineage>
        <taxon>Bacteria</taxon>
        <taxon>Bacillati</taxon>
        <taxon>Actinomycetota</taxon>
        <taxon>Actinomycetes</taxon>
        <taxon>Micrococcales</taxon>
        <taxon>Microbacteriaceae</taxon>
        <taxon>Leifsonia</taxon>
    </lineage>
</organism>
<evidence type="ECO:0000313" key="4">
    <source>
        <dbReference type="Proteomes" id="UP000016743"/>
    </source>
</evidence>
<sequence>MRHVFTHARPRWLTIAAAAIVAIPAALVGAQPALAAGTTYYVDSAAGSDTNAGTSPSDPWHSLAKVNSTGFAPGDSVLFKGGSIWTGSLLITSSGTSSAPITIGSYGTGRPLLNGATTATNTVEVQNAHDVTITGLEITNSSDFAASTSHIYRGIYVEAKDLGEVPGILIENNDVHTVDGVGASGGIGNGGIAVGVRGNTTPTWYSGLRITGNEVADINAYGISTFTTWCAGCEIYSSETGIPATEVASTRVPYTGLSIDSNYVHDVTGGGITPQYADNVLVQYNTVDRAASHQLVAGGGNVGIWWQGTDGILVQRNTVRHTASEGIYSNADALAFDADMGTTHSTVQDNISDSNNGGFFMCLISSYNNQVRYNLSVDDKRLTFRFLSGCANTRAYNNTIWATATPAPTLTAPGVPGAPEPMVGIIAADTSSNSVSPTHTLADNIIYNPANVPYNVSGQKANHYSHNLYWSGASSTTPAANDPAPAMGDPAVANPAAALPASGFITPAQFTAYVSAYTPDSGSPARGIGVSEWGQTKDELGTAVPMGAVDAGAIQHAVTETASTTLGTSIGNIANVVDGRSSTSWASADSPTFPGNVTVQFGEARTFDAVTLAAAFGQGQGPTSVDVQTWNGSSWVTSVRSASLNWHQNSTNVEYAKVPLPAAVSTTQLRLLVRAGNTTWGHIALYEVGASYQGVAATSMGELSATNTTAALIDDDTATSWASSSGSLGYIEIDSPPVTADSITFQVAFGQGQGPTSVFVQALNGDDGPWQTVVPITALSWSQNTSTVESRTVTFHAPMTATRFEIQIRGANLTWGHVALNEVSVQ</sequence>
<dbReference type="Proteomes" id="UP000016743">
    <property type="component" value="Chromosome"/>
</dbReference>
<dbReference type="Gene3D" id="2.60.120.260">
    <property type="entry name" value="Galactose-binding domain-like"/>
    <property type="match status" value="2"/>
</dbReference>
<dbReference type="PROSITE" id="PS50022">
    <property type="entry name" value="FA58C_3"/>
    <property type="match status" value="1"/>
</dbReference>
<dbReference type="PATRIC" id="fig|1389489.3.peg.1663"/>
<accession>U3P7F5</accession>
<keyword evidence="1" id="KW-0732">Signal</keyword>
<evidence type="ECO:0000256" key="1">
    <source>
        <dbReference type="SAM" id="SignalP"/>
    </source>
</evidence>
<dbReference type="InterPro" id="IPR012334">
    <property type="entry name" value="Pectin_lyas_fold"/>
</dbReference>
<feature type="chain" id="PRO_5004646883" description="F5/8 type C domain-containing protein" evidence="1">
    <location>
        <begin position="36"/>
        <end position="826"/>
    </location>
</feature>
<protein>
    <recommendedName>
        <fullName evidence="2">F5/8 type C domain-containing protein</fullName>
    </recommendedName>
</protein>
<dbReference type="SUPFAM" id="SSF49785">
    <property type="entry name" value="Galactose-binding domain-like"/>
    <property type="match status" value="1"/>
</dbReference>
<dbReference type="RefSeq" id="WP_021755254.1">
    <property type="nucleotide sequence ID" value="NC_022438.1"/>
</dbReference>
<dbReference type="Gene3D" id="2.160.20.10">
    <property type="entry name" value="Single-stranded right-handed beta-helix, Pectin lyase-like"/>
    <property type="match status" value="1"/>
</dbReference>
<dbReference type="EMBL" id="CP006734">
    <property type="protein sequence ID" value="AGW41771.1"/>
    <property type="molecule type" value="Genomic_DNA"/>
</dbReference>